<keyword evidence="3" id="KW-1185">Reference proteome</keyword>
<dbReference type="AlphaFoldDB" id="A0A7Y9X037"/>
<dbReference type="Proteomes" id="UP000523545">
    <property type="component" value="Unassembled WGS sequence"/>
</dbReference>
<feature type="domain" description="HTH cro/C1-type" evidence="1">
    <location>
        <begin position="18"/>
        <end position="73"/>
    </location>
</feature>
<protein>
    <submittedName>
        <fullName evidence="2">Transcriptional regulator with XRE-family HTH domain</fullName>
    </submittedName>
</protein>
<dbReference type="CDD" id="cd00093">
    <property type="entry name" value="HTH_XRE"/>
    <property type="match status" value="1"/>
</dbReference>
<accession>A0A7Y9X037</accession>
<evidence type="ECO:0000259" key="1">
    <source>
        <dbReference type="PROSITE" id="PS50943"/>
    </source>
</evidence>
<reference evidence="2 3" key="1">
    <citation type="submission" date="2020-07" db="EMBL/GenBank/DDBJ databases">
        <title>Sequencing the genomes of 1000 actinobacteria strains.</title>
        <authorList>
            <person name="Klenk H.-P."/>
        </authorList>
    </citation>
    <scope>NUCLEOTIDE SEQUENCE [LARGE SCALE GENOMIC DNA]</scope>
    <source>
        <strain evidence="2 3">DSM 45876</strain>
    </source>
</reference>
<dbReference type="InterPro" id="IPR010982">
    <property type="entry name" value="Lambda_DNA-bd_dom_sf"/>
</dbReference>
<dbReference type="Gene3D" id="1.10.260.40">
    <property type="entry name" value="lambda repressor-like DNA-binding domains"/>
    <property type="match status" value="1"/>
</dbReference>
<dbReference type="SUPFAM" id="SSF47413">
    <property type="entry name" value="lambda repressor-like DNA-binding domains"/>
    <property type="match status" value="1"/>
</dbReference>
<dbReference type="EMBL" id="JACCHK010000001">
    <property type="protein sequence ID" value="NYH42721.1"/>
    <property type="molecule type" value="Genomic_DNA"/>
</dbReference>
<evidence type="ECO:0000313" key="2">
    <source>
        <dbReference type="EMBL" id="NYH42721.1"/>
    </source>
</evidence>
<proteinExistence type="predicted"/>
<dbReference type="PROSITE" id="PS50943">
    <property type="entry name" value="HTH_CROC1"/>
    <property type="match status" value="1"/>
</dbReference>
<organism evidence="2 3">
    <name type="scientific">Micromonospora jinlongensis</name>
    <dbReference type="NCBI Taxonomy" id="1287877"/>
    <lineage>
        <taxon>Bacteria</taxon>
        <taxon>Bacillati</taxon>
        <taxon>Actinomycetota</taxon>
        <taxon>Actinomycetes</taxon>
        <taxon>Micromonosporales</taxon>
        <taxon>Micromonosporaceae</taxon>
        <taxon>Micromonospora</taxon>
    </lineage>
</organism>
<dbReference type="SMART" id="SM00530">
    <property type="entry name" value="HTH_XRE"/>
    <property type="match status" value="1"/>
</dbReference>
<name>A0A7Y9X037_9ACTN</name>
<dbReference type="RefSeq" id="WP_179780457.1">
    <property type="nucleotide sequence ID" value="NZ_JACCHK010000001.1"/>
</dbReference>
<comment type="caution">
    <text evidence="2">The sequence shown here is derived from an EMBL/GenBank/DDBJ whole genome shotgun (WGS) entry which is preliminary data.</text>
</comment>
<gene>
    <name evidence="2" type="ORF">HNR22_002448</name>
</gene>
<dbReference type="InterPro" id="IPR001387">
    <property type="entry name" value="Cro/C1-type_HTH"/>
</dbReference>
<evidence type="ECO:0000313" key="3">
    <source>
        <dbReference type="Proteomes" id="UP000523545"/>
    </source>
</evidence>
<dbReference type="GO" id="GO:0003677">
    <property type="term" value="F:DNA binding"/>
    <property type="evidence" value="ECO:0007669"/>
    <property type="project" value="InterPro"/>
</dbReference>
<dbReference type="Pfam" id="PF13560">
    <property type="entry name" value="HTH_31"/>
    <property type="match status" value="1"/>
</dbReference>
<sequence>MTGPGRRNSNEPPIGRRMAELRARRGMSQQVFADRIRRSKSWVDKVERGVRTLDRLSVIETVAAALGVAPDVLLAGRAPREPVADTGDDVERLRAALARYDIPGPGNDGRPAPSVAQLDAQAGYAWTAYRNGHHSQVLRLLPDLLCDSRTQPGDTADLLVRVYRLAAQVLVKLGEADLAWLAADRAMSAASGDPWRAGLAAISLAQALRALRRGRLAMTAAVNAVHQLDLAPSYVRGPGVAGTLLIEAALAAALSGDANAASELTERASRLADGEQCDDDGIAFGPAPADLARALIAMSFGDHQLAVAIHRRVTSGNAWHLLPAEHRAAHLIDITHACLNLGDARAAGRALVAADHIAPTETRNRPAARAALTAVLRAGPTAADVTRLAATIGLTRH</sequence>